<dbReference type="InterPro" id="IPR013094">
    <property type="entry name" value="AB_hydrolase_3"/>
</dbReference>
<feature type="domain" description="Alpha/beta hydrolase fold-3" evidence="2">
    <location>
        <begin position="73"/>
        <end position="274"/>
    </location>
</feature>
<dbReference type="InterPro" id="IPR050300">
    <property type="entry name" value="GDXG_lipolytic_enzyme"/>
</dbReference>
<proteinExistence type="predicted"/>
<dbReference type="AlphaFoldDB" id="A0A242K6I5"/>
<dbReference type="Gene3D" id="3.40.50.1820">
    <property type="entry name" value="alpha/beta hydrolase"/>
    <property type="match status" value="1"/>
</dbReference>
<reference evidence="4" key="2">
    <citation type="submission" date="2017-05" db="EMBL/GenBank/DDBJ databases">
        <authorList>
            <consortium name="The Broad Institute Genomics Platform"/>
            <consortium name="The Broad Institute Genomic Center for Infectious Diseases"/>
            <person name="Earl A."/>
            <person name="Manson A."/>
            <person name="Schwartman J."/>
            <person name="Gilmore M."/>
            <person name="Abouelleil A."/>
            <person name="Cao P."/>
            <person name="Chapman S."/>
            <person name="Cusick C."/>
            <person name="Shea T."/>
            <person name="Young S."/>
            <person name="Neafsey D."/>
            <person name="Nusbaum C."/>
            <person name="Birren B."/>
        </authorList>
    </citation>
    <scope>NUCLEOTIDE SEQUENCE</scope>
    <source>
        <strain evidence="4">9E7_DIV0242</strain>
    </source>
</reference>
<dbReference type="SUPFAM" id="SSF53474">
    <property type="entry name" value="alpha/beta-Hydrolases"/>
    <property type="match status" value="1"/>
</dbReference>
<dbReference type="EMBL" id="CP147247">
    <property type="protein sequence ID" value="WYJ92150.1"/>
    <property type="molecule type" value="Genomic_DNA"/>
</dbReference>
<reference evidence="4" key="3">
    <citation type="submission" date="2024-03" db="EMBL/GenBank/DDBJ databases">
        <title>The Genome Sequence of Enterococcus sp. DIV0242b.</title>
        <authorList>
            <consortium name="The Broad Institute Genomics Platform"/>
            <consortium name="The Broad Institute Microbial Omics Core"/>
            <consortium name="The Broad Institute Genomic Center for Infectious Diseases"/>
            <person name="Earl A."/>
            <person name="Manson A."/>
            <person name="Gilmore M."/>
            <person name="Schwartman J."/>
            <person name="Shea T."/>
            <person name="Abouelleil A."/>
            <person name="Cao P."/>
            <person name="Chapman S."/>
            <person name="Cusick C."/>
            <person name="Young S."/>
            <person name="Neafsey D."/>
            <person name="Nusbaum C."/>
            <person name="Birren B."/>
        </authorList>
    </citation>
    <scope>NUCLEOTIDE SEQUENCE</scope>
    <source>
        <strain evidence="4">9E7_DIV0242</strain>
    </source>
</reference>
<name>A0A242K6I5_9ENTE</name>
<dbReference type="PANTHER" id="PTHR48081:SF8">
    <property type="entry name" value="ALPHA_BETA HYDROLASE FOLD-3 DOMAIN-CONTAINING PROTEIN-RELATED"/>
    <property type="match status" value="1"/>
</dbReference>
<organism evidence="3">
    <name type="scientific">Candidatus Enterococcus clewellii</name>
    <dbReference type="NCBI Taxonomy" id="1834193"/>
    <lineage>
        <taxon>Bacteria</taxon>
        <taxon>Bacillati</taxon>
        <taxon>Bacillota</taxon>
        <taxon>Bacilli</taxon>
        <taxon>Lactobacillales</taxon>
        <taxon>Enterococcaceae</taxon>
        <taxon>Enterococcus</taxon>
    </lineage>
</organism>
<keyword evidence="1 4" id="KW-0378">Hydrolase</keyword>
<dbReference type="OrthoDB" id="9815425at2"/>
<accession>A0A242K6I5</accession>
<dbReference type="RefSeq" id="WP_086349120.1">
    <property type="nucleotide sequence ID" value="NZ_CP147247.1"/>
</dbReference>
<gene>
    <name evidence="3" type="ORF">A5888_002050</name>
    <name evidence="4" type="ORF">A5888_003923</name>
</gene>
<keyword evidence="5" id="KW-1185">Reference proteome</keyword>
<evidence type="ECO:0000256" key="1">
    <source>
        <dbReference type="ARBA" id="ARBA00022801"/>
    </source>
</evidence>
<evidence type="ECO:0000313" key="4">
    <source>
        <dbReference type="EMBL" id="WYJ92150.1"/>
    </source>
</evidence>
<dbReference type="InterPro" id="IPR029058">
    <property type="entry name" value="AB_hydrolase_fold"/>
</dbReference>
<dbReference type="Proteomes" id="UP000195141">
    <property type="component" value="Chromosome"/>
</dbReference>
<dbReference type="Pfam" id="PF07859">
    <property type="entry name" value="Abhydrolase_3"/>
    <property type="match status" value="1"/>
</dbReference>
<dbReference type="GO" id="GO:0016787">
    <property type="term" value="F:hydrolase activity"/>
    <property type="evidence" value="ECO:0007669"/>
    <property type="project" value="UniProtKB-KW"/>
</dbReference>
<sequence>MISKEAKKAFKRLVESQNLDELLNTPLEEQRQAWEEHAAKAKIPEGIKIIQEKINDMDAEWLIPEKSAMDQVIVYFHGGGLNQGSIITHRKLAAYVALYTGSRVLLHDYPLAPEHPYPAALNASRELYLTLLNRGFAAHKIVFGSDSSGSTLSLAVLLQLRDQGIALPRASFHFSPMIDFSLSGESIESRKDRDPQLFKEDLEMTVDFYCEPSVRKDPYVSPVFGDFTGFPPMFVQVGSEEILWSDAERLVNSAWVDGVHAELSVWDDLWHVFQSKVDTVPEAKDAIKEVADFLENVEPN</sequence>
<evidence type="ECO:0000259" key="2">
    <source>
        <dbReference type="Pfam" id="PF07859"/>
    </source>
</evidence>
<dbReference type="EMBL" id="NGMM01000003">
    <property type="protein sequence ID" value="OTP15836.1"/>
    <property type="molecule type" value="Genomic_DNA"/>
</dbReference>
<evidence type="ECO:0000313" key="5">
    <source>
        <dbReference type="Proteomes" id="UP000195141"/>
    </source>
</evidence>
<reference evidence="3" key="1">
    <citation type="submission" date="2017-05" db="EMBL/GenBank/DDBJ databases">
        <title>The Genome Sequence of Enterococcus sp. 9E7_DIV0242.</title>
        <authorList>
            <consortium name="The Broad Institute Genomics Platform"/>
            <consortium name="The Broad Institute Genomic Center for Infectious Diseases"/>
            <person name="Earl A."/>
            <person name="Manson A."/>
            <person name="Schwartman J."/>
            <person name="Gilmore M."/>
            <person name="Abouelleil A."/>
            <person name="Cao P."/>
            <person name="Chapman S."/>
            <person name="Cusick C."/>
            <person name="Shea T."/>
            <person name="Young S."/>
            <person name="Neafsey D."/>
            <person name="Nusbaum C."/>
            <person name="Birren B."/>
        </authorList>
    </citation>
    <scope>NUCLEOTIDE SEQUENCE [LARGE SCALE GENOMIC DNA]</scope>
    <source>
        <strain evidence="3">9E7_DIV0242</strain>
    </source>
</reference>
<dbReference type="PANTHER" id="PTHR48081">
    <property type="entry name" value="AB HYDROLASE SUPERFAMILY PROTEIN C4A8.06C"/>
    <property type="match status" value="1"/>
</dbReference>
<evidence type="ECO:0000313" key="3">
    <source>
        <dbReference type="EMBL" id="OTP15836.1"/>
    </source>
</evidence>
<protein>
    <submittedName>
        <fullName evidence="4">Epsilon-lactone hydrolase</fullName>
    </submittedName>
</protein>